<sequence length="460" mass="50008">MKIIAAAEDSGSIHALSMCSSGAKGSRKPIVFGAEGRSCYIQKMILVTVDGNDYIIVARKGGVVQMYDAWAYELVKEWKPVSKAFMSTVVGLQYSQGKLYVCNVSGRVVVRDLQAPDSEFGYWQTSISDPVSCFRVHPTDPGVAVAGGKDNDVEVVRLLPADATNSSTGSGQSHAPVEDELHGSSDASTPSSSGSSSLDEPAEESLTLWLSQHYRGGGGYSIDPLMNRSTVALDDFSDRTSRARRLYGRLGLSGRRQPVCRIWKAKNSHCPLGEPTAVAPIWVSDARFYDIENTAQGTYKLAVCTRFGELRLYNTRAHRRPIVTIEVSHHPLTALWHGLNSTSGAEILMMDTLSQVYKYNCETASLSLVMCGAHAGGCHVDMSTAEVPLIAMGGLDRHVRVYDFKTGRLMSKFGINSRVSGVAICTHSEDDDDTPDTSNRRGRETDQDDDGPSSKRPRIA</sequence>
<evidence type="ECO:0000256" key="2">
    <source>
        <dbReference type="ARBA" id="ARBA00007861"/>
    </source>
</evidence>
<dbReference type="GO" id="GO:0005730">
    <property type="term" value="C:nucleolus"/>
    <property type="evidence" value="ECO:0007669"/>
    <property type="project" value="InterPro"/>
</dbReference>
<evidence type="ECO:0000256" key="5">
    <source>
        <dbReference type="SAM" id="MobiDB-lite"/>
    </source>
</evidence>
<dbReference type="PhylomeDB" id="A0A060SZP9"/>
<feature type="region of interest" description="Disordered" evidence="5">
    <location>
        <begin position="426"/>
        <end position="460"/>
    </location>
</feature>
<dbReference type="Gene3D" id="2.130.10.10">
    <property type="entry name" value="YVTN repeat-like/Quinoprotein amine dehydrogenase"/>
    <property type="match status" value="2"/>
</dbReference>
<dbReference type="SUPFAM" id="SSF50978">
    <property type="entry name" value="WD40 repeat-like"/>
    <property type="match status" value="1"/>
</dbReference>
<reference evidence="6" key="2">
    <citation type="submission" date="2014-06" db="EMBL/GenBank/DDBJ databases">
        <title>The complete genome of Blastobotrys (Arxula) adeninivorans LS3 - a yeast of biotechnological interest.</title>
        <authorList>
            <person name="Kunze G."/>
            <person name="Gaillardin C."/>
            <person name="Czernicka M."/>
            <person name="Durrens P."/>
            <person name="Martin T."/>
            <person name="Boer E."/>
            <person name="Gabaldon T."/>
            <person name="Cruz J."/>
            <person name="Talla E."/>
            <person name="Marck C."/>
            <person name="Goffeau A."/>
            <person name="Barbe V."/>
            <person name="Baret P."/>
            <person name="Baronian K."/>
            <person name="Beier S."/>
            <person name="Bleykasten C."/>
            <person name="Bode R."/>
            <person name="Casaregola S."/>
            <person name="Despons L."/>
            <person name="Fairhead C."/>
            <person name="Giersberg M."/>
            <person name="Gierski P."/>
            <person name="Hahnel U."/>
            <person name="Hartmann A."/>
            <person name="Jankowska D."/>
            <person name="Jubin C."/>
            <person name="Jung P."/>
            <person name="Lafontaine I."/>
            <person name="Leh-Louis V."/>
            <person name="Lemaire M."/>
            <person name="Marcet-Houben M."/>
            <person name="Mascher M."/>
            <person name="Morel G."/>
            <person name="Richard G.-F."/>
            <person name="Riechen J."/>
            <person name="Sacerdot C."/>
            <person name="Sarkar A."/>
            <person name="Savel G."/>
            <person name="Schacherer J."/>
            <person name="Sherman D."/>
            <person name="Straub M.-L."/>
            <person name="Stein N."/>
            <person name="Thierry A."/>
            <person name="Trautwein-Schult A."/>
            <person name="Westhof E."/>
            <person name="Worch S."/>
            <person name="Dujon B."/>
            <person name="Souciet J.-L."/>
            <person name="Wincker P."/>
            <person name="Scholz U."/>
            <person name="Neuveglise N."/>
        </authorList>
    </citation>
    <scope>NUCLEOTIDE SEQUENCE</scope>
    <source>
        <strain evidence="6">LS3</strain>
    </source>
</reference>
<comment type="similarity">
    <text evidence="2">Belongs to the NSA1 family.</text>
</comment>
<feature type="region of interest" description="Disordered" evidence="5">
    <location>
        <begin position="163"/>
        <end position="202"/>
    </location>
</feature>
<dbReference type="AlphaFoldDB" id="A0A060SZP9"/>
<feature type="compositionally biased region" description="Polar residues" evidence="5">
    <location>
        <begin position="163"/>
        <end position="173"/>
    </location>
</feature>
<dbReference type="InterPro" id="IPR015943">
    <property type="entry name" value="WD40/YVTN_repeat-like_dom_sf"/>
</dbReference>
<dbReference type="InterPro" id="IPR036322">
    <property type="entry name" value="WD40_repeat_dom_sf"/>
</dbReference>
<dbReference type="InterPro" id="IPR037379">
    <property type="entry name" value="WDR74/Nsa1"/>
</dbReference>
<dbReference type="GO" id="GO:0042273">
    <property type="term" value="P:ribosomal large subunit biogenesis"/>
    <property type="evidence" value="ECO:0007669"/>
    <property type="project" value="InterPro"/>
</dbReference>
<evidence type="ECO:0000256" key="1">
    <source>
        <dbReference type="ARBA" id="ARBA00002889"/>
    </source>
</evidence>
<accession>A0A060SZP9</accession>
<evidence type="ECO:0000313" key="6">
    <source>
        <dbReference type="EMBL" id="CDP34335.1"/>
    </source>
</evidence>
<protein>
    <recommendedName>
        <fullName evidence="4">Ribosome biogenesis protein NSA1</fullName>
    </recommendedName>
</protein>
<comment type="function">
    <text evidence="1">Involved in the biogenesis of the 60S ribosomal subunit.</text>
</comment>
<dbReference type="GO" id="GO:0030687">
    <property type="term" value="C:preribosome, large subunit precursor"/>
    <property type="evidence" value="ECO:0007669"/>
    <property type="project" value="TreeGrafter"/>
</dbReference>
<name>A0A060SZP9_BLAAD</name>
<organism evidence="6">
    <name type="scientific">Blastobotrys adeninivorans</name>
    <name type="common">Yeast</name>
    <name type="synonym">Arxula adeninivorans</name>
    <dbReference type="NCBI Taxonomy" id="409370"/>
    <lineage>
        <taxon>Eukaryota</taxon>
        <taxon>Fungi</taxon>
        <taxon>Dikarya</taxon>
        <taxon>Ascomycota</taxon>
        <taxon>Saccharomycotina</taxon>
        <taxon>Dipodascomycetes</taxon>
        <taxon>Dipodascales</taxon>
        <taxon>Trichomonascaceae</taxon>
        <taxon>Blastobotrys</taxon>
    </lineage>
</organism>
<dbReference type="EMBL" id="HG937693">
    <property type="protein sequence ID" value="CDP34335.1"/>
    <property type="molecule type" value="Genomic_DNA"/>
</dbReference>
<reference evidence="6" key="1">
    <citation type="submission" date="2014-02" db="EMBL/GenBank/DDBJ databases">
        <authorList>
            <person name="Genoscope - CEA"/>
        </authorList>
    </citation>
    <scope>NUCLEOTIDE SEQUENCE</scope>
    <source>
        <strain evidence="6">LS3</strain>
    </source>
</reference>
<feature type="compositionally biased region" description="Low complexity" evidence="5">
    <location>
        <begin position="184"/>
        <end position="197"/>
    </location>
</feature>
<gene>
    <name evidence="6" type="ORF">GNLVRS02_ARAD1C10032g</name>
</gene>
<evidence type="ECO:0000256" key="4">
    <source>
        <dbReference type="ARBA" id="ARBA00014234"/>
    </source>
</evidence>
<evidence type="ECO:0000256" key="3">
    <source>
        <dbReference type="ARBA" id="ARBA00011187"/>
    </source>
</evidence>
<dbReference type="PANTHER" id="PTHR16038:SF4">
    <property type="entry name" value="WD REPEAT-CONTAINING PROTEIN 74"/>
    <property type="match status" value="1"/>
</dbReference>
<dbReference type="PANTHER" id="PTHR16038">
    <property type="entry name" value="NOP SEVEN ASSOCIATED PROTEIN 1"/>
    <property type="match status" value="1"/>
</dbReference>
<proteinExistence type="inferred from homology"/>
<comment type="subunit">
    <text evidence="3">Component of the pre-66S ribosomal particle.</text>
</comment>